<evidence type="ECO:0008006" key="5">
    <source>
        <dbReference type="Google" id="ProtNLM"/>
    </source>
</evidence>
<keyword evidence="4" id="KW-1185">Reference proteome</keyword>
<keyword evidence="2" id="KW-0472">Membrane</keyword>
<gene>
    <name evidence="3" type="ORF">ABID47_004244</name>
</gene>
<reference evidence="3 4" key="1">
    <citation type="submission" date="2024-06" db="EMBL/GenBank/DDBJ databases">
        <title>Genomic Encyclopedia of Type Strains, Phase IV (KMG-IV): sequencing the most valuable type-strain genomes for metagenomic binning, comparative biology and taxonomic classification.</title>
        <authorList>
            <person name="Goeker M."/>
        </authorList>
    </citation>
    <scope>NUCLEOTIDE SEQUENCE [LARGE SCALE GENOMIC DNA]</scope>
    <source>
        <strain evidence="3 4">DSM 17253</strain>
    </source>
</reference>
<organism evidence="3 4">
    <name type="scientific">Paenibacillus favisporus</name>
    <dbReference type="NCBI Taxonomy" id="221028"/>
    <lineage>
        <taxon>Bacteria</taxon>
        <taxon>Bacillati</taxon>
        <taxon>Bacillota</taxon>
        <taxon>Bacilli</taxon>
        <taxon>Bacillales</taxon>
        <taxon>Paenibacillaceae</taxon>
        <taxon>Paenibacillus</taxon>
    </lineage>
</organism>
<accession>A0ABV2F7B2</accession>
<proteinExistence type="predicted"/>
<evidence type="ECO:0000256" key="1">
    <source>
        <dbReference type="SAM" id="MobiDB-lite"/>
    </source>
</evidence>
<dbReference type="Proteomes" id="UP001549098">
    <property type="component" value="Unassembled WGS sequence"/>
</dbReference>
<feature type="transmembrane region" description="Helical" evidence="2">
    <location>
        <begin position="37"/>
        <end position="55"/>
    </location>
</feature>
<sequence>MGKMNLRSSVKGAVMGAAMTGGWLLADLLLPEPWGDVVLFGAMAVLNIGIGWKIGRMFDQREAQEAGTHGEAAHANSPASLESRS</sequence>
<keyword evidence="2" id="KW-1133">Transmembrane helix</keyword>
<protein>
    <recommendedName>
        <fullName evidence="5">AtpZ/AtpI family protein</fullName>
    </recommendedName>
</protein>
<feature type="region of interest" description="Disordered" evidence="1">
    <location>
        <begin position="63"/>
        <end position="85"/>
    </location>
</feature>
<dbReference type="RefSeq" id="WP_354499615.1">
    <property type="nucleotide sequence ID" value="NZ_JBEPLV010000004.1"/>
</dbReference>
<evidence type="ECO:0000256" key="2">
    <source>
        <dbReference type="SAM" id="Phobius"/>
    </source>
</evidence>
<dbReference type="EMBL" id="JBEPLV010000004">
    <property type="protein sequence ID" value="MET3547628.1"/>
    <property type="molecule type" value="Genomic_DNA"/>
</dbReference>
<keyword evidence="2" id="KW-0812">Transmembrane</keyword>
<evidence type="ECO:0000313" key="4">
    <source>
        <dbReference type="Proteomes" id="UP001549098"/>
    </source>
</evidence>
<name>A0ABV2F7B2_9BACL</name>
<evidence type="ECO:0000313" key="3">
    <source>
        <dbReference type="EMBL" id="MET3547628.1"/>
    </source>
</evidence>
<comment type="caution">
    <text evidence="3">The sequence shown here is derived from an EMBL/GenBank/DDBJ whole genome shotgun (WGS) entry which is preliminary data.</text>
</comment>
<feature type="transmembrane region" description="Helical" evidence="2">
    <location>
        <begin position="12"/>
        <end position="31"/>
    </location>
</feature>